<dbReference type="InterPro" id="IPR051313">
    <property type="entry name" value="Bact_iron-sidero_bind"/>
</dbReference>
<dbReference type="InterPro" id="IPR002491">
    <property type="entry name" value="ABC_transptr_periplasmic_BD"/>
</dbReference>
<evidence type="ECO:0000256" key="3">
    <source>
        <dbReference type="ARBA" id="ARBA00022448"/>
    </source>
</evidence>
<feature type="domain" description="Fe/B12 periplasmic-binding" evidence="6">
    <location>
        <begin position="56"/>
        <end position="313"/>
    </location>
</feature>
<evidence type="ECO:0000313" key="8">
    <source>
        <dbReference type="Proteomes" id="UP000314223"/>
    </source>
</evidence>
<accession>A0A5C4X620</accession>
<comment type="caution">
    <text evidence="7">The sequence shown here is derived from an EMBL/GenBank/DDBJ whole genome shotgun (WGS) entry which is preliminary data.</text>
</comment>
<gene>
    <name evidence="7" type="ORF">FHQ09_00530</name>
</gene>
<comment type="subcellular location">
    <subcellularLocation>
        <location evidence="1">Cell envelope</location>
    </subcellularLocation>
</comment>
<protein>
    <recommendedName>
        <fullName evidence="6">Fe/B12 periplasmic-binding domain-containing protein</fullName>
    </recommendedName>
</protein>
<evidence type="ECO:0000256" key="4">
    <source>
        <dbReference type="ARBA" id="ARBA00022729"/>
    </source>
</evidence>
<dbReference type="Proteomes" id="UP000314223">
    <property type="component" value="Unassembled WGS sequence"/>
</dbReference>
<keyword evidence="3" id="KW-0813">Transport</keyword>
<feature type="chain" id="PRO_5038742787" description="Fe/B12 periplasmic-binding domain-containing protein" evidence="5">
    <location>
        <begin position="25"/>
        <end position="313"/>
    </location>
</feature>
<evidence type="ECO:0000256" key="5">
    <source>
        <dbReference type="SAM" id="SignalP"/>
    </source>
</evidence>
<evidence type="ECO:0000259" key="6">
    <source>
        <dbReference type="PROSITE" id="PS50983"/>
    </source>
</evidence>
<dbReference type="GO" id="GO:1901678">
    <property type="term" value="P:iron coordination entity transport"/>
    <property type="evidence" value="ECO:0007669"/>
    <property type="project" value="UniProtKB-ARBA"/>
</dbReference>
<evidence type="ECO:0000313" key="7">
    <source>
        <dbReference type="EMBL" id="TNM57821.1"/>
    </source>
</evidence>
<reference evidence="7 8" key="1">
    <citation type="submission" date="2019-06" db="EMBL/GenBank/DDBJ databases">
        <authorList>
            <person name="Mardanova A.M."/>
            <person name="Pudova D.S."/>
            <person name="Shagimardanova E.I."/>
            <person name="Gogoleva N.E."/>
            <person name="Lutfullin M.T."/>
            <person name="Hadieva G.F."/>
            <person name="Sharipova M.R."/>
        </authorList>
    </citation>
    <scope>NUCLEOTIDE SEQUENCE [LARGE SCALE GENOMIC DNA]</scope>
    <source>
        <strain evidence="7 8">MG-1</strain>
    </source>
</reference>
<dbReference type="SUPFAM" id="SSF53807">
    <property type="entry name" value="Helical backbone' metal receptor"/>
    <property type="match status" value="1"/>
</dbReference>
<dbReference type="EMBL" id="VDMQ01000001">
    <property type="protein sequence ID" value="TNM57821.1"/>
    <property type="molecule type" value="Genomic_DNA"/>
</dbReference>
<proteinExistence type="inferred from homology"/>
<sequence>MRTLMTRTALGVISVLAASTLLLAGCGGTDEAADNADSVTVDTLKGEVEVPAGAKNVVVLNSPAADAAAGMGVTPVAVASTKDQIMPWQTGVTDDVADDSLINAEYAPNLEKIAEYEPDVIFAAPWNIADDSTYEQLSDIAPVIIPDTESANPDWDEMTEQVGEALGKSDEAEKLIDTTKDKLEAVGADLGVDGKSYQLISPRAEGIYFGNAAPLELFGLKPGQHQTPEEINKFTLSAENLDELDADYLFVWAMDDDGKKQVVDNPSYDSLPSVKNGTAAFIDAEFATAVNAASPASLDWLVTDSGIEDMLKK</sequence>
<dbReference type="GO" id="GO:0030288">
    <property type="term" value="C:outer membrane-bounded periplasmic space"/>
    <property type="evidence" value="ECO:0007669"/>
    <property type="project" value="TreeGrafter"/>
</dbReference>
<dbReference type="PANTHER" id="PTHR30532">
    <property type="entry name" value="IRON III DICITRATE-BINDING PERIPLASMIC PROTEIN"/>
    <property type="match status" value="1"/>
</dbReference>
<dbReference type="PROSITE" id="PS51257">
    <property type="entry name" value="PROKAR_LIPOPROTEIN"/>
    <property type="match status" value="1"/>
</dbReference>
<keyword evidence="4 5" id="KW-0732">Signal</keyword>
<evidence type="ECO:0000256" key="2">
    <source>
        <dbReference type="ARBA" id="ARBA00008814"/>
    </source>
</evidence>
<name>A0A5C4X620_9MICO</name>
<dbReference type="AlphaFoldDB" id="A0A5C4X620"/>
<evidence type="ECO:0000256" key="1">
    <source>
        <dbReference type="ARBA" id="ARBA00004196"/>
    </source>
</evidence>
<organism evidence="7 8">
    <name type="scientific">Brevibacterium sediminis</name>
    <dbReference type="NCBI Taxonomy" id="1857024"/>
    <lineage>
        <taxon>Bacteria</taxon>
        <taxon>Bacillati</taxon>
        <taxon>Actinomycetota</taxon>
        <taxon>Actinomycetes</taxon>
        <taxon>Micrococcales</taxon>
        <taxon>Brevibacteriaceae</taxon>
        <taxon>Brevibacterium</taxon>
    </lineage>
</organism>
<dbReference type="PROSITE" id="PS50983">
    <property type="entry name" value="FE_B12_PBP"/>
    <property type="match status" value="1"/>
</dbReference>
<dbReference type="Gene3D" id="3.40.50.1980">
    <property type="entry name" value="Nitrogenase molybdenum iron protein domain"/>
    <property type="match status" value="2"/>
</dbReference>
<comment type="similarity">
    <text evidence="2">Belongs to the bacterial solute-binding protein 8 family.</text>
</comment>
<dbReference type="Pfam" id="PF01497">
    <property type="entry name" value="Peripla_BP_2"/>
    <property type="match status" value="1"/>
</dbReference>
<dbReference type="PANTHER" id="PTHR30532:SF1">
    <property type="entry name" value="IRON(3+)-HYDROXAMATE-BINDING PROTEIN FHUD"/>
    <property type="match status" value="1"/>
</dbReference>
<feature type="signal peptide" evidence="5">
    <location>
        <begin position="1"/>
        <end position="24"/>
    </location>
</feature>